<comment type="caution">
    <text evidence="15">The sequence shown here is derived from an EMBL/GenBank/DDBJ whole genome shotgun (WGS) entry which is preliminary data.</text>
</comment>
<evidence type="ECO:0000256" key="11">
    <source>
        <dbReference type="ARBA" id="ARBA00023268"/>
    </source>
</evidence>
<dbReference type="Proteomes" id="UP000215509">
    <property type="component" value="Unassembled WGS sequence"/>
</dbReference>
<organism evidence="15 16">
    <name type="scientific">Paenibacillus rigui</name>
    <dbReference type="NCBI Taxonomy" id="554312"/>
    <lineage>
        <taxon>Bacteria</taxon>
        <taxon>Bacillati</taxon>
        <taxon>Bacillota</taxon>
        <taxon>Bacilli</taxon>
        <taxon>Bacillales</taxon>
        <taxon>Paenibacillaceae</taxon>
        <taxon>Paenibacillus</taxon>
    </lineage>
</organism>
<keyword evidence="11 12" id="KW-0511">Multifunctional enzyme</keyword>
<dbReference type="CDD" id="cd01080">
    <property type="entry name" value="NAD_bind_m-THF_DH_Cyclohyd"/>
    <property type="match status" value="1"/>
</dbReference>
<keyword evidence="10 12" id="KW-0486">Methionine biosynthesis</keyword>
<comment type="subunit">
    <text evidence="2 12">Homodimer.</text>
</comment>
<dbReference type="FunFam" id="3.40.50.10860:FF:000005">
    <property type="entry name" value="C-1-tetrahydrofolate synthase, cytoplasmic, putative"/>
    <property type="match status" value="1"/>
</dbReference>
<feature type="binding site" evidence="12">
    <location>
        <begin position="164"/>
        <end position="166"/>
    </location>
    <ligand>
        <name>NADP(+)</name>
        <dbReference type="ChEBI" id="CHEBI:58349"/>
    </ligand>
</feature>
<dbReference type="Gene3D" id="3.40.50.720">
    <property type="entry name" value="NAD(P)-binding Rossmann-like Domain"/>
    <property type="match status" value="1"/>
</dbReference>
<comment type="similarity">
    <text evidence="12">Belongs to the tetrahydrofolate dehydrogenase/cyclohydrolase family.</text>
</comment>
<comment type="catalytic activity">
    <reaction evidence="12">
        <text>(6R)-5,10-methylene-5,6,7,8-tetrahydrofolate + NADP(+) = (6R)-5,10-methenyltetrahydrofolate + NADPH</text>
        <dbReference type="Rhea" id="RHEA:22812"/>
        <dbReference type="ChEBI" id="CHEBI:15636"/>
        <dbReference type="ChEBI" id="CHEBI:57455"/>
        <dbReference type="ChEBI" id="CHEBI:57783"/>
        <dbReference type="ChEBI" id="CHEBI:58349"/>
        <dbReference type="EC" id="1.5.1.5"/>
    </reaction>
</comment>
<evidence type="ECO:0000259" key="14">
    <source>
        <dbReference type="Pfam" id="PF02882"/>
    </source>
</evidence>
<dbReference type="GO" id="GO:0005829">
    <property type="term" value="C:cytosol"/>
    <property type="evidence" value="ECO:0007669"/>
    <property type="project" value="TreeGrafter"/>
</dbReference>
<dbReference type="EMBL" id="NMQW01000020">
    <property type="protein sequence ID" value="OXM85554.1"/>
    <property type="molecule type" value="Genomic_DNA"/>
</dbReference>
<dbReference type="EC" id="3.5.4.9" evidence="12"/>
<dbReference type="SUPFAM" id="SSF53223">
    <property type="entry name" value="Aminoacid dehydrogenase-like, N-terminal domain"/>
    <property type="match status" value="1"/>
</dbReference>
<comment type="catalytic activity">
    <reaction evidence="12">
        <text>(6R)-5,10-methenyltetrahydrofolate + H2O = (6R)-10-formyltetrahydrofolate + H(+)</text>
        <dbReference type="Rhea" id="RHEA:23700"/>
        <dbReference type="ChEBI" id="CHEBI:15377"/>
        <dbReference type="ChEBI" id="CHEBI:15378"/>
        <dbReference type="ChEBI" id="CHEBI:57455"/>
        <dbReference type="ChEBI" id="CHEBI:195366"/>
        <dbReference type="EC" id="3.5.4.9"/>
    </reaction>
</comment>
<evidence type="ECO:0000256" key="7">
    <source>
        <dbReference type="ARBA" id="ARBA00022857"/>
    </source>
</evidence>
<dbReference type="UniPathway" id="UPA00193"/>
<proteinExistence type="inferred from homology"/>
<dbReference type="InterPro" id="IPR020630">
    <property type="entry name" value="THF_DH/CycHdrlase_cat_dom"/>
</dbReference>
<keyword evidence="8 12" id="KW-0560">Oxidoreductase</keyword>
<dbReference type="HAMAP" id="MF_01576">
    <property type="entry name" value="THF_DHG_CYH"/>
    <property type="match status" value="1"/>
</dbReference>
<evidence type="ECO:0000256" key="1">
    <source>
        <dbReference type="ARBA" id="ARBA00004777"/>
    </source>
</evidence>
<keyword evidence="6 12" id="KW-0378">Hydrolase</keyword>
<evidence type="ECO:0000313" key="15">
    <source>
        <dbReference type="EMBL" id="OXM85554.1"/>
    </source>
</evidence>
<feature type="binding site" evidence="12">
    <location>
        <position position="230"/>
    </location>
    <ligand>
        <name>NADP(+)</name>
        <dbReference type="ChEBI" id="CHEBI:58349"/>
    </ligand>
</feature>
<dbReference type="InterPro" id="IPR000672">
    <property type="entry name" value="THF_DH/CycHdrlase"/>
</dbReference>
<reference evidence="15 16" key="1">
    <citation type="submission" date="2017-07" db="EMBL/GenBank/DDBJ databases">
        <title>Genome sequencing and assembly of Paenibacillus rigui.</title>
        <authorList>
            <person name="Mayilraj S."/>
        </authorList>
    </citation>
    <scope>NUCLEOTIDE SEQUENCE [LARGE SCALE GENOMIC DNA]</scope>
    <source>
        <strain evidence="15 16">JCM 16352</strain>
    </source>
</reference>
<dbReference type="Pfam" id="PF02882">
    <property type="entry name" value="THF_DHG_CYH_C"/>
    <property type="match status" value="1"/>
</dbReference>
<dbReference type="GO" id="GO:0006164">
    <property type="term" value="P:purine nucleotide biosynthetic process"/>
    <property type="evidence" value="ECO:0007669"/>
    <property type="project" value="UniProtKB-KW"/>
</dbReference>
<dbReference type="EC" id="1.5.1.5" evidence="12"/>
<dbReference type="PRINTS" id="PR00085">
    <property type="entry name" value="THFDHDRGNASE"/>
</dbReference>
<feature type="domain" description="Tetrahydrofolate dehydrogenase/cyclohydrolase NAD(P)-binding" evidence="14">
    <location>
        <begin position="138"/>
        <end position="278"/>
    </location>
</feature>
<dbReference type="GO" id="GO:0000105">
    <property type="term" value="P:L-histidine biosynthetic process"/>
    <property type="evidence" value="ECO:0007669"/>
    <property type="project" value="UniProtKB-KW"/>
</dbReference>
<dbReference type="GO" id="GO:0009086">
    <property type="term" value="P:methionine biosynthetic process"/>
    <property type="evidence" value="ECO:0007669"/>
    <property type="project" value="UniProtKB-KW"/>
</dbReference>
<comment type="function">
    <text evidence="12">Catalyzes the oxidation of 5,10-methylenetetrahydrofolate to 5,10-methenyltetrahydrofolate and then the hydrolysis of 5,10-methenyltetrahydrofolate to 10-formyltetrahydrofolate.</text>
</comment>
<keyword evidence="16" id="KW-1185">Reference proteome</keyword>
<keyword evidence="9 12" id="KW-0368">Histidine biosynthesis</keyword>
<dbReference type="GO" id="GO:0004477">
    <property type="term" value="F:methenyltetrahydrofolate cyclohydrolase activity"/>
    <property type="evidence" value="ECO:0007669"/>
    <property type="project" value="UniProtKB-UniRule"/>
</dbReference>
<dbReference type="RefSeq" id="WP_094015545.1">
    <property type="nucleotide sequence ID" value="NZ_NMQW01000020.1"/>
</dbReference>
<keyword evidence="7 12" id="KW-0521">NADP</keyword>
<evidence type="ECO:0000313" key="16">
    <source>
        <dbReference type="Proteomes" id="UP000215509"/>
    </source>
</evidence>
<evidence type="ECO:0000259" key="13">
    <source>
        <dbReference type="Pfam" id="PF00763"/>
    </source>
</evidence>
<name>A0A229UQB6_9BACL</name>
<dbReference type="GO" id="GO:0004488">
    <property type="term" value="F:methylenetetrahydrofolate dehydrogenase (NADP+) activity"/>
    <property type="evidence" value="ECO:0007669"/>
    <property type="project" value="UniProtKB-UniRule"/>
</dbReference>
<dbReference type="AlphaFoldDB" id="A0A229UQB6"/>
<dbReference type="InterPro" id="IPR046346">
    <property type="entry name" value="Aminoacid_DH-like_N_sf"/>
</dbReference>
<dbReference type="SUPFAM" id="SSF51735">
    <property type="entry name" value="NAD(P)-binding Rossmann-fold domains"/>
    <property type="match status" value="1"/>
</dbReference>
<evidence type="ECO:0000256" key="6">
    <source>
        <dbReference type="ARBA" id="ARBA00022801"/>
    </source>
</evidence>
<dbReference type="Pfam" id="PF00763">
    <property type="entry name" value="THF_DHG_CYH"/>
    <property type="match status" value="1"/>
</dbReference>
<comment type="caution">
    <text evidence="12">Lacks conserved residue(s) required for the propagation of feature annotation.</text>
</comment>
<dbReference type="OrthoDB" id="9803580at2"/>
<dbReference type="Gene3D" id="3.40.50.10860">
    <property type="entry name" value="Leucine Dehydrogenase, chain A, domain 1"/>
    <property type="match status" value="1"/>
</dbReference>
<evidence type="ECO:0000256" key="12">
    <source>
        <dbReference type="HAMAP-Rule" id="MF_01576"/>
    </source>
</evidence>
<accession>A0A229UQB6</accession>
<keyword evidence="3 12" id="KW-0554">One-carbon metabolism</keyword>
<dbReference type="PANTHER" id="PTHR48099">
    <property type="entry name" value="C-1-TETRAHYDROFOLATE SYNTHASE, CYTOPLASMIC-RELATED"/>
    <property type="match status" value="1"/>
</dbReference>
<evidence type="ECO:0000256" key="5">
    <source>
        <dbReference type="ARBA" id="ARBA00022755"/>
    </source>
</evidence>
<dbReference type="InterPro" id="IPR036291">
    <property type="entry name" value="NAD(P)-bd_dom_sf"/>
</dbReference>
<evidence type="ECO:0000256" key="10">
    <source>
        <dbReference type="ARBA" id="ARBA00023167"/>
    </source>
</evidence>
<evidence type="ECO:0000256" key="2">
    <source>
        <dbReference type="ARBA" id="ARBA00011738"/>
    </source>
</evidence>
<dbReference type="InterPro" id="IPR020631">
    <property type="entry name" value="THF_DH/CycHdrlase_NAD-bd_dom"/>
</dbReference>
<keyword evidence="4 12" id="KW-0028">Amino-acid biosynthesis</keyword>
<sequence length="289" mass="31434">MGTWLKSRELADHISETIIRRVNEWKHQGVQPAIATILVQGDPASEYYAKAKEKLARKLGVQYHLMVFPAEISEEQLMEIVEVLNNDKNIHGIMLELPMPKHISVNKLSNTISPVKDVDGISAVNKLACLTGETGLYPATPQSCVRILQHYGYPLQGKHVVLVGRGETVGRPLMQLLLRENATVTVCHSHTTDLAGHIAKADILITAAGRKGLISPAMVHPSLVVIDAGINETEDGITGDVDRDVFEAVEAVTPVPGGVGTLTTVLLFENVLKAMELQHITGGEPHEHI</sequence>
<evidence type="ECO:0000256" key="4">
    <source>
        <dbReference type="ARBA" id="ARBA00022605"/>
    </source>
</evidence>
<evidence type="ECO:0000256" key="3">
    <source>
        <dbReference type="ARBA" id="ARBA00022563"/>
    </source>
</evidence>
<dbReference type="GO" id="GO:0035999">
    <property type="term" value="P:tetrahydrofolate interconversion"/>
    <property type="evidence" value="ECO:0007669"/>
    <property type="project" value="UniProtKB-UniRule"/>
</dbReference>
<protein>
    <recommendedName>
        <fullName evidence="12">Bifunctional protein FolD</fullName>
    </recommendedName>
    <domain>
        <recommendedName>
            <fullName evidence="12">Methylenetetrahydrofolate dehydrogenase</fullName>
            <ecNumber evidence="12">1.5.1.5</ecNumber>
        </recommendedName>
    </domain>
    <domain>
        <recommendedName>
            <fullName evidence="12">Methenyltetrahydrofolate cyclohydrolase</fullName>
            <ecNumber evidence="12">3.5.4.9</ecNumber>
        </recommendedName>
    </domain>
</protein>
<evidence type="ECO:0000256" key="8">
    <source>
        <dbReference type="ARBA" id="ARBA00023002"/>
    </source>
</evidence>
<comment type="pathway">
    <text evidence="1 12">One-carbon metabolism; tetrahydrofolate interconversion.</text>
</comment>
<keyword evidence="5 12" id="KW-0658">Purine biosynthesis</keyword>
<dbReference type="PANTHER" id="PTHR48099:SF5">
    <property type="entry name" value="C-1-TETRAHYDROFOLATE SYNTHASE, CYTOPLASMIC"/>
    <property type="match status" value="1"/>
</dbReference>
<evidence type="ECO:0000256" key="9">
    <source>
        <dbReference type="ARBA" id="ARBA00023102"/>
    </source>
</evidence>
<feature type="domain" description="Tetrahydrofolate dehydrogenase/cyclohydrolase catalytic" evidence="13">
    <location>
        <begin position="5"/>
        <end position="119"/>
    </location>
</feature>
<gene>
    <name evidence="12" type="primary">folD</name>
    <name evidence="15" type="ORF">CF651_14280</name>
</gene>